<dbReference type="PANTHER" id="PTHR22748:SF19">
    <property type="entry name" value="ENDONUCLEASE_EXONUCLEASE_PHOSPHATASE DOMAIN-CONTAINING PROTEIN"/>
    <property type="match status" value="1"/>
</dbReference>
<dbReference type="GO" id="GO:0008311">
    <property type="term" value="F:double-stranded DNA 3'-5' DNA exonuclease activity"/>
    <property type="evidence" value="ECO:0007669"/>
    <property type="project" value="TreeGrafter"/>
</dbReference>
<keyword evidence="2 5" id="KW-0479">Metal-binding</keyword>
<feature type="binding site" evidence="5">
    <location>
        <position position="237"/>
    </location>
    <ligand>
        <name>Mg(2+)</name>
        <dbReference type="ChEBI" id="CHEBI:18420"/>
        <label>1</label>
    </ligand>
</feature>
<dbReference type="Gene3D" id="3.60.10.10">
    <property type="entry name" value="Endonuclease/exonuclease/phosphatase"/>
    <property type="match status" value="1"/>
</dbReference>
<dbReference type="GO" id="GO:0003906">
    <property type="term" value="F:DNA-(apurinic or apyrimidinic site) endonuclease activity"/>
    <property type="evidence" value="ECO:0007669"/>
    <property type="project" value="TreeGrafter"/>
</dbReference>
<dbReference type="SUPFAM" id="SSF56219">
    <property type="entry name" value="DNase I-like"/>
    <property type="match status" value="1"/>
</dbReference>
<dbReference type="Proteomes" id="UP000298652">
    <property type="component" value="Chromosome 5"/>
</dbReference>
<evidence type="ECO:0000256" key="4">
    <source>
        <dbReference type="ARBA" id="ARBA00022842"/>
    </source>
</evidence>
<protein>
    <recommendedName>
        <fullName evidence="7">Endonuclease/exonuclease/phosphatase domain-containing protein</fullName>
    </recommendedName>
</protein>
<dbReference type="PANTHER" id="PTHR22748">
    <property type="entry name" value="AP ENDONUCLEASE"/>
    <property type="match status" value="1"/>
</dbReference>
<feature type="binding site" evidence="5">
    <location>
        <position position="208"/>
    </location>
    <ligand>
        <name>Mg(2+)</name>
        <dbReference type="ChEBI" id="CHEBI:18420"/>
        <label>1</label>
    </ligand>
</feature>
<dbReference type="GO" id="GO:0006284">
    <property type="term" value="P:base-excision repair"/>
    <property type="evidence" value="ECO:0007669"/>
    <property type="project" value="TreeGrafter"/>
</dbReference>
<evidence type="ECO:0000256" key="5">
    <source>
        <dbReference type="PIRSR" id="PIRSR604808-2"/>
    </source>
</evidence>
<evidence type="ECO:0000256" key="1">
    <source>
        <dbReference type="ARBA" id="ARBA00007092"/>
    </source>
</evidence>
<evidence type="ECO:0000313" key="8">
    <source>
        <dbReference type="EMBL" id="TKW15366.1"/>
    </source>
</evidence>
<evidence type="ECO:0000256" key="3">
    <source>
        <dbReference type="ARBA" id="ARBA00022801"/>
    </source>
</evidence>
<dbReference type="InterPro" id="IPR004808">
    <property type="entry name" value="AP_endonuc_1"/>
</dbReference>
<evidence type="ECO:0000256" key="6">
    <source>
        <dbReference type="SAM" id="MobiDB-lite"/>
    </source>
</evidence>
<dbReference type="EMBL" id="CM016556">
    <property type="protein sequence ID" value="TKW15366.1"/>
    <property type="molecule type" value="Genomic_DNA"/>
</dbReference>
<keyword evidence="4 5" id="KW-0460">Magnesium</keyword>
<comment type="cofactor">
    <cofactor evidence="5">
        <name>Mg(2+)</name>
        <dbReference type="ChEBI" id="CHEBI:18420"/>
    </cofactor>
    <cofactor evidence="5">
        <name>Mn(2+)</name>
        <dbReference type="ChEBI" id="CHEBI:29035"/>
    </cofactor>
    <text evidence="5">Probably binds two magnesium or manganese ions per subunit.</text>
</comment>
<evidence type="ECO:0000313" key="9">
    <source>
        <dbReference type="Proteomes" id="UP000298652"/>
    </source>
</evidence>
<dbReference type="GO" id="GO:0005634">
    <property type="term" value="C:nucleus"/>
    <property type="evidence" value="ECO:0007669"/>
    <property type="project" value="TreeGrafter"/>
</dbReference>
<keyword evidence="9" id="KW-1185">Reference proteome</keyword>
<dbReference type="InterPro" id="IPR005135">
    <property type="entry name" value="Endo/exonuclease/phosphatase"/>
</dbReference>
<sequence length="381" mass="41246">MDISVTSVPDAPTPHAAQRDSGNELQVHGDHLAMPAPRQSTTARRAAPADDTPRTCPVAGPQHSIAATASPATNVSSPTARPSFEAALVRMTAFLNSVCLALQAPLTARPAITTPAAAPTPRRSGRLANQALNSTVRPSKKGEILVMKKLGVVPREQDAEQVSTAEFDKFLHSTMQPKHFAALRDIFPAANALSDDELMRITSLAVWNTRGLNARTRRDSLREVVHDANASIVCLQETKLAVISPFLLSEMLGSNFASYSYLPSSGVSGGVLIACRSPEITCAAIETGNYSVTVSITTGAQTQPWCLTSVYGPQPDEDKIVFLDELRSIHSRITGPWMNVGDFNLILCASDKSNDYLNRRNMGRFRRFVNELQLKDVYLHG</sequence>
<evidence type="ECO:0000259" key="7">
    <source>
        <dbReference type="Pfam" id="PF03372"/>
    </source>
</evidence>
<feature type="region of interest" description="Disordered" evidence="6">
    <location>
        <begin position="1"/>
        <end position="79"/>
    </location>
</feature>
<dbReference type="Pfam" id="PF03372">
    <property type="entry name" value="Exo_endo_phos"/>
    <property type="match status" value="1"/>
</dbReference>
<proteinExistence type="inferred from homology"/>
<dbReference type="GO" id="GO:0046872">
    <property type="term" value="F:metal ion binding"/>
    <property type="evidence" value="ECO:0007669"/>
    <property type="project" value="UniProtKB-KW"/>
</dbReference>
<accession>A0A4V6D6Q9</accession>
<dbReference type="GO" id="GO:0008081">
    <property type="term" value="F:phosphoric diester hydrolase activity"/>
    <property type="evidence" value="ECO:0007669"/>
    <property type="project" value="TreeGrafter"/>
</dbReference>
<organism evidence="8 9">
    <name type="scientific">Setaria viridis</name>
    <name type="common">Green bristlegrass</name>
    <name type="synonym">Setaria italica subsp. viridis</name>
    <dbReference type="NCBI Taxonomy" id="4556"/>
    <lineage>
        <taxon>Eukaryota</taxon>
        <taxon>Viridiplantae</taxon>
        <taxon>Streptophyta</taxon>
        <taxon>Embryophyta</taxon>
        <taxon>Tracheophyta</taxon>
        <taxon>Spermatophyta</taxon>
        <taxon>Magnoliopsida</taxon>
        <taxon>Liliopsida</taxon>
        <taxon>Poales</taxon>
        <taxon>Poaceae</taxon>
        <taxon>PACMAD clade</taxon>
        <taxon>Panicoideae</taxon>
        <taxon>Panicodae</taxon>
        <taxon>Paniceae</taxon>
        <taxon>Cenchrinae</taxon>
        <taxon>Setaria</taxon>
    </lineage>
</organism>
<gene>
    <name evidence="8" type="ORF">SEVIR_5G233400v2</name>
</gene>
<feature type="compositionally biased region" description="Basic and acidic residues" evidence="6">
    <location>
        <begin position="17"/>
        <end position="31"/>
    </location>
</feature>
<comment type="similarity">
    <text evidence="1">Belongs to the DNA repair enzymes AP/ExoA family.</text>
</comment>
<evidence type="ECO:0000256" key="2">
    <source>
        <dbReference type="ARBA" id="ARBA00022723"/>
    </source>
</evidence>
<name>A0A4V6D6Q9_SETVI</name>
<dbReference type="AlphaFoldDB" id="A0A4V6D6Q9"/>
<reference evidence="8" key="1">
    <citation type="submission" date="2019-03" db="EMBL/GenBank/DDBJ databases">
        <title>WGS assembly of Setaria viridis.</title>
        <authorList>
            <person name="Huang P."/>
            <person name="Jenkins J."/>
            <person name="Grimwood J."/>
            <person name="Barry K."/>
            <person name="Healey A."/>
            <person name="Mamidi S."/>
            <person name="Sreedasyam A."/>
            <person name="Shu S."/>
            <person name="Feldman M."/>
            <person name="Wu J."/>
            <person name="Yu Y."/>
            <person name="Chen C."/>
            <person name="Johnson J."/>
            <person name="Rokhsar D."/>
            <person name="Baxter I."/>
            <person name="Schmutz J."/>
            <person name="Brutnell T."/>
            <person name="Kellogg E."/>
        </authorList>
    </citation>
    <scope>NUCLEOTIDE SEQUENCE [LARGE SCALE GENOMIC DNA]</scope>
</reference>
<keyword evidence="3" id="KW-0378">Hydrolase</keyword>
<dbReference type="Gramene" id="TKW15366">
    <property type="protein sequence ID" value="TKW15366"/>
    <property type="gene ID" value="SEVIR_5G233400v2"/>
</dbReference>
<dbReference type="InterPro" id="IPR036691">
    <property type="entry name" value="Endo/exonu/phosph_ase_sf"/>
</dbReference>
<feature type="domain" description="Endonuclease/exonuclease/phosphatase" evidence="7">
    <location>
        <begin position="206"/>
        <end position="358"/>
    </location>
</feature>
<feature type="compositionally biased region" description="Polar residues" evidence="6">
    <location>
        <begin position="65"/>
        <end position="79"/>
    </location>
</feature>
<keyword evidence="5" id="KW-0464">Manganese</keyword>